<evidence type="ECO:0000313" key="1">
    <source>
        <dbReference type="EMBL" id="PIM52865.1"/>
    </source>
</evidence>
<sequence>MPTLALNDDLVLPVPQALAWRALHDLALLADSLPDGARLEAGDAPRSYALVLPGFEGILTVLDLEVPSRLRLSLEGHGPRTGKVAGQAQLRLASLGEDRALLHVALVIQAERETPSKVAGLMALRERLAGIGAAVARRHPSDRPQPVKAPPKPWPQRLVDWYLGWFAAMFNGTLFPPPKPRSRAPRAKR</sequence>
<dbReference type="InterPro" id="IPR023393">
    <property type="entry name" value="START-like_dom_sf"/>
</dbReference>
<name>A0A2G9C921_9BURK</name>
<evidence type="ECO:0000313" key="2">
    <source>
        <dbReference type="Proteomes" id="UP000231501"/>
    </source>
</evidence>
<dbReference type="AlphaFoldDB" id="A0A2G9C921"/>
<dbReference type="SUPFAM" id="SSF55961">
    <property type="entry name" value="Bet v1-like"/>
    <property type="match status" value="1"/>
</dbReference>
<comment type="caution">
    <text evidence="1">The sequence shown here is derived from an EMBL/GenBank/DDBJ whole genome shotgun (WGS) entry which is preliminary data.</text>
</comment>
<proteinExistence type="predicted"/>
<dbReference type="Gene3D" id="3.30.530.20">
    <property type="match status" value="1"/>
</dbReference>
<dbReference type="OrthoDB" id="9156909at2"/>
<dbReference type="Proteomes" id="UP000231501">
    <property type="component" value="Unassembled WGS sequence"/>
</dbReference>
<dbReference type="RefSeq" id="WP_099862013.1">
    <property type="nucleotide sequence ID" value="NZ_PEOG01000030.1"/>
</dbReference>
<protein>
    <submittedName>
        <fullName evidence="1">Uncharacterized protein</fullName>
    </submittedName>
</protein>
<keyword evidence="2" id="KW-1185">Reference proteome</keyword>
<gene>
    <name evidence="1" type="ORF">CS062_12740</name>
</gene>
<reference evidence="1 2" key="1">
    <citation type="submission" date="2017-11" db="EMBL/GenBank/DDBJ databases">
        <title>Draft genome sequence of Mitsuaria sp. HWN-4.</title>
        <authorList>
            <person name="Gundlapally S.R."/>
        </authorList>
    </citation>
    <scope>NUCLEOTIDE SEQUENCE [LARGE SCALE GENOMIC DNA]</scope>
    <source>
        <strain evidence="1 2">HWN-4</strain>
    </source>
</reference>
<accession>A0A2G9C921</accession>
<dbReference type="EMBL" id="PEOG01000030">
    <property type="protein sequence ID" value="PIM52865.1"/>
    <property type="molecule type" value="Genomic_DNA"/>
</dbReference>
<organism evidence="1 2">
    <name type="scientific">Roseateles chitinivorans</name>
    <dbReference type="NCBI Taxonomy" id="2917965"/>
    <lineage>
        <taxon>Bacteria</taxon>
        <taxon>Pseudomonadati</taxon>
        <taxon>Pseudomonadota</taxon>
        <taxon>Betaproteobacteria</taxon>
        <taxon>Burkholderiales</taxon>
        <taxon>Sphaerotilaceae</taxon>
        <taxon>Roseateles</taxon>
    </lineage>
</organism>